<protein>
    <submittedName>
        <fullName evidence="4">Patatin-like phospholipase</fullName>
    </submittedName>
</protein>
<dbReference type="InterPro" id="IPR052580">
    <property type="entry name" value="Lipid_Hydrolase"/>
</dbReference>
<evidence type="ECO:0000256" key="1">
    <source>
        <dbReference type="ARBA" id="ARBA00023098"/>
    </source>
</evidence>
<evidence type="ECO:0000313" key="4">
    <source>
        <dbReference type="EMBL" id="QBK88219.1"/>
    </source>
</evidence>
<dbReference type="EMBL" id="MK500379">
    <property type="protein sequence ID" value="QBK88219.1"/>
    <property type="molecule type" value="Genomic_DNA"/>
</dbReference>
<gene>
    <name evidence="4" type="ORF">LCMAC202_05810</name>
</gene>
<keyword evidence="1 2" id="KW-0443">Lipid metabolism</keyword>
<feature type="short sequence motif" description="DGA/G" evidence="2">
    <location>
        <begin position="199"/>
        <end position="201"/>
    </location>
</feature>
<dbReference type="InterPro" id="IPR016035">
    <property type="entry name" value="Acyl_Trfase/lysoPLipase"/>
</dbReference>
<keyword evidence="2" id="KW-0442">Lipid degradation</keyword>
<evidence type="ECO:0000259" key="3">
    <source>
        <dbReference type="PROSITE" id="PS51635"/>
    </source>
</evidence>
<organism evidence="4">
    <name type="scientific">Marseillevirus LCMAC202</name>
    <dbReference type="NCBI Taxonomy" id="2506606"/>
    <lineage>
        <taxon>Viruses</taxon>
        <taxon>Varidnaviria</taxon>
        <taxon>Bamfordvirae</taxon>
        <taxon>Nucleocytoviricota</taxon>
        <taxon>Megaviricetes</taxon>
        <taxon>Pimascovirales</taxon>
        <taxon>Pimascovirales incertae sedis</taxon>
        <taxon>Marseilleviridae</taxon>
    </lineage>
</organism>
<dbReference type="GO" id="GO:0016042">
    <property type="term" value="P:lipid catabolic process"/>
    <property type="evidence" value="ECO:0007669"/>
    <property type="project" value="UniProtKB-UniRule"/>
</dbReference>
<feature type="domain" description="PNPLA" evidence="3">
    <location>
        <begin position="22"/>
        <end position="212"/>
    </location>
</feature>
<dbReference type="InterPro" id="IPR002641">
    <property type="entry name" value="PNPLA_dom"/>
</dbReference>
<evidence type="ECO:0000256" key="2">
    <source>
        <dbReference type="PROSITE-ProRule" id="PRU01161"/>
    </source>
</evidence>
<dbReference type="CDD" id="cd07207">
    <property type="entry name" value="Pat_ExoU_VipD_like"/>
    <property type="match status" value="1"/>
</dbReference>
<feature type="active site" description="Proton acceptor" evidence="2">
    <location>
        <position position="199"/>
    </location>
</feature>
<dbReference type="Gene3D" id="3.40.1090.10">
    <property type="entry name" value="Cytosolic phospholipase A2 catalytic domain"/>
    <property type="match status" value="2"/>
</dbReference>
<dbReference type="GO" id="GO:0016787">
    <property type="term" value="F:hydrolase activity"/>
    <property type="evidence" value="ECO:0007669"/>
    <property type="project" value="UniProtKB-UniRule"/>
</dbReference>
<dbReference type="SUPFAM" id="SSF52151">
    <property type="entry name" value="FabD/lysophospholipase-like"/>
    <property type="match status" value="1"/>
</dbReference>
<name>A0A481YYJ5_9VIRU</name>
<feature type="short sequence motif" description="GXSXG" evidence="2">
    <location>
        <begin position="55"/>
        <end position="59"/>
    </location>
</feature>
<reference evidence="4" key="1">
    <citation type="journal article" date="2019" name="MBio">
        <title>Virus Genomes from Deep Sea Sediments Expand the Ocean Megavirome and Support Independent Origins of Viral Gigantism.</title>
        <authorList>
            <person name="Backstrom D."/>
            <person name="Yutin N."/>
            <person name="Jorgensen S.L."/>
            <person name="Dharamshi J."/>
            <person name="Homa F."/>
            <person name="Zaremba-Niedwiedzka K."/>
            <person name="Spang A."/>
            <person name="Wolf Y.I."/>
            <person name="Koonin E.V."/>
            <person name="Ettema T.J."/>
        </authorList>
    </citation>
    <scope>NUCLEOTIDE SEQUENCE</scope>
</reference>
<proteinExistence type="predicted"/>
<keyword evidence="2" id="KW-0378">Hydrolase</keyword>
<feature type="short sequence motif" description="GXGXXG" evidence="2">
    <location>
        <begin position="26"/>
        <end position="31"/>
    </location>
</feature>
<dbReference type="PANTHER" id="PTHR46394">
    <property type="entry name" value="ANNEXIN"/>
    <property type="match status" value="1"/>
</dbReference>
<sequence length="321" mass="36756">MQWLWPRQNVSGLLNKQDIENVCFKGGGMKGNAFVGVDKALTELKVWPQIKRFVGSSAGAIFAGTAACRIPYTDMENAIESTDFSRFKDSEWGIAGEGVRLIANLGIYEGKYFYNWYGNLLKRFVGDEAITLQGVYERFGTELIVTTTDLTKKKLVYLNRINYPNMELRDAVRRSMSLPIFYVPIKETDENGLVHIYVDGGCTNIFPLDYCDRFYKTPEEAFNKTIGFNLETGTDQIDPRKYIDQTVEINNIIDLVTILINTMIEEIERIRLLPNDQYRTITINTLDYKSTDFDMKKADIQKLATRGYETTMAFFKALRGT</sequence>
<dbReference type="PANTHER" id="PTHR46394:SF1">
    <property type="entry name" value="PNPLA DOMAIN-CONTAINING PROTEIN"/>
    <property type="match status" value="1"/>
</dbReference>
<dbReference type="PROSITE" id="PS51635">
    <property type="entry name" value="PNPLA"/>
    <property type="match status" value="1"/>
</dbReference>
<accession>A0A481YYJ5</accession>
<dbReference type="Pfam" id="PF01734">
    <property type="entry name" value="Patatin"/>
    <property type="match status" value="1"/>
</dbReference>
<feature type="active site" description="Nucleophile" evidence="2">
    <location>
        <position position="57"/>
    </location>
</feature>